<feature type="signal peptide" evidence="4">
    <location>
        <begin position="1"/>
        <end position="27"/>
    </location>
</feature>
<dbReference type="PROSITE" id="PS51257">
    <property type="entry name" value="PROKAR_LIPOPROTEIN"/>
    <property type="match status" value="1"/>
</dbReference>
<organism evidence="5 6">
    <name type="scientific">Pyrinomonas methylaliphatogenes</name>
    <dbReference type="NCBI Taxonomy" id="454194"/>
    <lineage>
        <taxon>Bacteria</taxon>
        <taxon>Pseudomonadati</taxon>
        <taxon>Acidobacteriota</taxon>
        <taxon>Blastocatellia</taxon>
        <taxon>Blastocatellales</taxon>
        <taxon>Pyrinomonadaceae</taxon>
        <taxon>Pyrinomonas</taxon>
    </lineage>
</organism>
<dbReference type="InterPro" id="IPR019734">
    <property type="entry name" value="TPR_rpt"/>
</dbReference>
<feature type="repeat" description="TPR" evidence="3">
    <location>
        <begin position="494"/>
        <end position="527"/>
    </location>
</feature>
<evidence type="ECO:0000313" key="6">
    <source>
        <dbReference type="Proteomes" id="UP000031518"/>
    </source>
</evidence>
<dbReference type="EMBL" id="CBXV010000006">
    <property type="protein sequence ID" value="CDM65913.1"/>
    <property type="molecule type" value="Genomic_DNA"/>
</dbReference>
<protein>
    <submittedName>
        <fullName evidence="5">Tfp pilus assembly protein PilF</fullName>
    </submittedName>
</protein>
<dbReference type="Gene3D" id="1.25.40.10">
    <property type="entry name" value="Tetratricopeptide repeat domain"/>
    <property type="match status" value="3"/>
</dbReference>
<feature type="repeat" description="TPR" evidence="3">
    <location>
        <begin position="174"/>
        <end position="207"/>
    </location>
</feature>
<feature type="repeat" description="TPR" evidence="3">
    <location>
        <begin position="630"/>
        <end position="663"/>
    </location>
</feature>
<feature type="repeat" description="TPR" evidence="3">
    <location>
        <begin position="276"/>
        <end position="309"/>
    </location>
</feature>
<dbReference type="SMART" id="SM00028">
    <property type="entry name" value="TPR"/>
    <property type="match status" value="18"/>
</dbReference>
<dbReference type="Proteomes" id="UP000031518">
    <property type="component" value="Unassembled WGS sequence"/>
</dbReference>
<feature type="chain" id="PRO_5002110357" evidence="4">
    <location>
        <begin position="28"/>
        <end position="782"/>
    </location>
</feature>
<evidence type="ECO:0000256" key="2">
    <source>
        <dbReference type="ARBA" id="ARBA00022803"/>
    </source>
</evidence>
<evidence type="ECO:0000313" key="5">
    <source>
        <dbReference type="EMBL" id="CDM65913.1"/>
    </source>
</evidence>
<feature type="repeat" description="TPR" evidence="3">
    <location>
        <begin position="70"/>
        <end position="103"/>
    </location>
</feature>
<accession>A0A0B6WXA1</accession>
<dbReference type="PANTHER" id="PTHR45586:SF1">
    <property type="entry name" value="LIPOPOLYSACCHARIDE ASSEMBLY PROTEIN B"/>
    <property type="match status" value="1"/>
</dbReference>
<keyword evidence="2 3" id="KW-0802">TPR repeat</keyword>
<sequence precursor="true">MMTLKECTRPLSLLLATLAFCLSLAVAGCVDKEKAKAEYVRRGEAFLRDKKYQEASLEFRNALQIDDNLAAAHWGLAQAYEGLGRLQEALQELQRTVQLDPNNLDAKVKLGNYLLLVKPPQLDEAERLARDVLERDQNHIEGHILLGSVLFQRGDRDGALAELNRAVEINPQRIESHLSLARFYVQTGELAKAEEVYKRAISINDRSALAHMEYGRFLASQKRFGDAEAQFRAAVDGEPQNREARLLLAGFYLSQRQLDKAEEQYKALAAMDGDRPDGRATLADFYAATGRTDEAIRIYQEIVAKSPDYARGRYRLSEILLQRGDISGAAAQITELLKKNPRDTQALLMRARINLQDDPKRSIEDLKEVLRIESNNRAALYFMAEANLRAGQIEQARAFAGDLERFYPNYLPVKLMQARINLAGGDNATAQRLTNELLDQIAKTTPDIENTPEFLNDLKIRALITRGSAKLAQRDTRGARQDMQAAVDAAPNMVEPYFGLANVALAENKLDEAARIYEHVLQIDPINFNALSGLINAYAKLNRLNDAHARVDQALQQQPNSAPLHFLKAQVYGFERNAQGAEAELRRALELDANYLPAYFSLGALYVNMNQQDRAIAEFRKVTERRPDNAMAYTLIGMLEDSRRNYDAATEAYRKALQADPNNVIAANNLAWNYAEHGKGNLDEAVRLAQSVVQRFPDQAGFVDTLGWVYYKKGLHAAAVEQLRRVVARDGASPIYRYHLGMALLGLGDKEGARRELQEALRLGGGRDFPEAEEVRRALASL</sequence>
<dbReference type="SUPFAM" id="SSF48452">
    <property type="entry name" value="TPR-like"/>
    <property type="match status" value="3"/>
</dbReference>
<evidence type="ECO:0000256" key="4">
    <source>
        <dbReference type="SAM" id="SignalP"/>
    </source>
</evidence>
<evidence type="ECO:0000256" key="1">
    <source>
        <dbReference type="ARBA" id="ARBA00022737"/>
    </source>
</evidence>
<gene>
    <name evidence="5" type="ORF">PYK22_01921</name>
</gene>
<reference evidence="5 6" key="1">
    <citation type="submission" date="2013-12" db="EMBL/GenBank/DDBJ databases">
        <authorList>
            <person name="Stott M."/>
        </authorList>
    </citation>
    <scope>NUCLEOTIDE SEQUENCE [LARGE SCALE GENOMIC DNA]</scope>
    <source>
        <strain evidence="5 6">K22</strain>
    </source>
</reference>
<dbReference type="Pfam" id="PF13432">
    <property type="entry name" value="TPR_16"/>
    <property type="match status" value="2"/>
</dbReference>
<keyword evidence="4" id="KW-0732">Signal</keyword>
<feature type="repeat" description="TPR" evidence="3">
    <location>
        <begin position="140"/>
        <end position="173"/>
    </location>
</feature>
<dbReference type="PROSITE" id="PS50293">
    <property type="entry name" value="TPR_REGION"/>
    <property type="match status" value="2"/>
</dbReference>
<reference evidence="5 6" key="2">
    <citation type="submission" date="2015-01" db="EMBL/GenBank/DDBJ databases">
        <title>Complete genome sequence of Pyrinomonas methylaliphatogenes type strain K22T.</title>
        <authorList>
            <person name="Lee K.C.Y."/>
            <person name="Power J.F."/>
            <person name="Dunfield P.F."/>
            <person name="Morgan X.C."/>
            <person name="Huttenhower C."/>
            <person name="Stott M.B."/>
        </authorList>
    </citation>
    <scope>NUCLEOTIDE SEQUENCE [LARGE SCALE GENOMIC DNA]</scope>
    <source>
        <strain evidence="5 6">K22</strain>
    </source>
</reference>
<feature type="repeat" description="TPR" evidence="3">
    <location>
        <begin position="36"/>
        <end position="69"/>
    </location>
</feature>
<keyword evidence="1" id="KW-0677">Repeat</keyword>
<dbReference type="STRING" id="454194.PYK22_01921"/>
<dbReference type="SUPFAM" id="SSF81901">
    <property type="entry name" value="HCP-like"/>
    <property type="match status" value="1"/>
</dbReference>
<dbReference type="Pfam" id="PF14559">
    <property type="entry name" value="TPR_19"/>
    <property type="match status" value="6"/>
</dbReference>
<dbReference type="OrthoDB" id="220004at2"/>
<feature type="repeat" description="TPR" evidence="3">
    <location>
        <begin position="596"/>
        <end position="629"/>
    </location>
</feature>
<dbReference type="AlphaFoldDB" id="A0A0B6WXA1"/>
<dbReference type="InterPro" id="IPR011990">
    <property type="entry name" value="TPR-like_helical_dom_sf"/>
</dbReference>
<keyword evidence="6" id="KW-1185">Reference proteome</keyword>
<dbReference type="PROSITE" id="PS50005">
    <property type="entry name" value="TPR"/>
    <property type="match status" value="8"/>
</dbReference>
<name>A0A0B6WXA1_9BACT</name>
<dbReference type="PANTHER" id="PTHR45586">
    <property type="entry name" value="TPR REPEAT-CONTAINING PROTEIN PA4667"/>
    <property type="match status" value="1"/>
</dbReference>
<proteinExistence type="predicted"/>
<dbReference type="InterPro" id="IPR051012">
    <property type="entry name" value="CellSynth/LPSAsmb/PSIAsmb"/>
</dbReference>
<evidence type="ECO:0000256" key="3">
    <source>
        <dbReference type="PROSITE-ProRule" id="PRU00339"/>
    </source>
</evidence>